<feature type="region of interest" description="Disordered" evidence="1">
    <location>
        <begin position="31"/>
        <end position="54"/>
    </location>
</feature>
<comment type="caution">
    <text evidence="2">The sequence shown here is derived from an EMBL/GenBank/DDBJ whole genome shotgun (WGS) entry which is preliminary data.</text>
</comment>
<dbReference type="Proteomes" id="UP001140076">
    <property type="component" value="Unassembled WGS sequence"/>
</dbReference>
<evidence type="ECO:0000313" key="2">
    <source>
        <dbReference type="EMBL" id="MDA0564666.1"/>
    </source>
</evidence>
<protein>
    <submittedName>
        <fullName evidence="2">Uncharacterized protein</fullName>
    </submittedName>
</protein>
<organism evidence="2 3">
    <name type="scientific">Streptomonospora mangrovi</name>
    <dbReference type="NCBI Taxonomy" id="2883123"/>
    <lineage>
        <taxon>Bacteria</taxon>
        <taxon>Bacillati</taxon>
        <taxon>Actinomycetota</taxon>
        <taxon>Actinomycetes</taxon>
        <taxon>Streptosporangiales</taxon>
        <taxon>Nocardiopsidaceae</taxon>
        <taxon>Streptomonospora</taxon>
    </lineage>
</organism>
<gene>
    <name evidence="2" type="ORF">LG943_10050</name>
</gene>
<evidence type="ECO:0000313" key="3">
    <source>
        <dbReference type="Proteomes" id="UP001140076"/>
    </source>
</evidence>
<reference evidence="2" key="1">
    <citation type="submission" date="2021-10" db="EMBL/GenBank/DDBJ databases">
        <title>Streptomonospora sp. nov., isolated from mangrove soil.</title>
        <authorList>
            <person name="Chen X."/>
            <person name="Ge X."/>
            <person name="Liu W."/>
        </authorList>
    </citation>
    <scope>NUCLEOTIDE SEQUENCE</scope>
    <source>
        <strain evidence="2">S1-112</strain>
    </source>
</reference>
<sequence length="54" mass="5910">MAVVALALVAVLGGGGLSLWFHRAQEADRRAEVERHRPEAPTAFPDPFRTPEGR</sequence>
<keyword evidence="3" id="KW-1185">Reference proteome</keyword>
<dbReference type="EMBL" id="JAJAQC010000013">
    <property type="protein sequence ID" value="MDA0564666.1"/>
    <property type="molecule type" value="Genomic_DNA"/>
</dbReference>
<dbReference type="RefSeq" id="WP_270071943.1">
    <property type="nucleotide sequence ID" value="NZ_JAJAQC010000013.1"/>
</dbReference>
<evidence type="ECO:0000256" key="1">
    <source>
        <dbReference type="SAM" id="MobiDB-lite"/>
    </source>
</evidence>
<dbReference type="AlphaFoldDB" id="A0A9X3NV02"/>
<proteinExistence type="predicted"/>
<accession>A0A9X3NV02</accession>
<name>A0A9X3NV02_9ACTN</name>